<dbReference type="PRINTS" id="PR00411">
    <property type="entry name" value="PNDRDTASEI"/>
</dbReference>
<dbReference type="InterPro" id="IPR004099">
    <property type="entry name" value="Pyr_nucl-diS_OxRdtase_dimer"/>
</dbReference>
<organism evidence="8 9">
    <name type="scientific">Tsuneonella aeria</name>
    <dbReference type="NCBI Taxonomy" id="1837929"/>
    <lineage>
        <taxon>Bacteria</taxon>
        <taxon>Pseudomonadati</taxon>
        <taxon>Pseudomonadota</taxon>
        <taxon>Alphaproteobacteria</taxon>
        <taxon>Sphingomonadales</taxon>
        <taxon>Erythrobacteraceae</taxon>
        <taxon>Tsuneonella</taxon>
    </lineage>
</organism>
<dbReference type="Gene3D" id="3.30.390.30">
    <property type="match status" value="1"/>
</dbReference>
<dbReference type="SUPFAM" id="SSF51905">
    <property type="entry name" value="FAD/NAD(P)-binding domain"/>
    <property type="match status" value="1"/>
</dbReference>
<sequence length="446" mass="48081">MDYDLIIIGTGTAAMVAAMRVRDAGWTVAVVDEKPFGGTCALRGCDPKKMLVSGAEVIDAERRMSGHGVDGDLRIDWPELIGFKRTFTDPVPEKHEHRYRDKGIDTFHGAAKFTGPNSLKVDAAELSGRHVLIASGAAPVPLGIAGEEHLVDNEFFLAMEQLPRRIVLVGGGYIAAEFSHIAARAGAKVTVVQRGPRMLTHFEPELVGWLTESFDSIGVQVMTDTTVVAIERNDSGFVVHGERRDDRIAVEADLVVHAAGRAPALDRLNLEAADVAVAQGRLKLNEYLQSVTNPAVYAAGDSAQQGPPLTPVSSHDAKVVAGNLLEGNQRTPDYRGVPSVAFTLPPIAAVGMGEDEARRSGAQFRLKCERASRWYTARRLAEPVYGYKTLVEEGTGRILGAHLVGPHADEIINIFALAIRHNLTADDLKSTMFAYPTGASDVGYML</sequence>
<evidence type="ECO:0000256" key="1">
    <source>
        <dbReference type="ARBA" id="ARBA00007532"/>
    </source>
</evidence>
<dbReference type="PANTHER" id="PTHR43014:SF5">
    <property type="entry name" value="GLUTATHIONE REDUCTASE (NADPH)"/>
    <property type="match status" value="1"/>
</dbReference>
<dbReference type="SUPFAM" id="SSF55424">
    <property type="entry name" value="FAD/NAD-linked reductases, dimerisation (C-terminal) domain"/>
    <property type="match status" value="1"/>
</dbReference>
<keyword evidence="4" id="KW-0520">NAD</keyword>
<name>A0A6I4TH06_9SPHN</name>
<dbReference type="Proteomes" id="UP000439522">
    <property type="component" value="Unassembled WGS sequence"/>
</dbReference>
<evidence type="ECO:0000313" key="8">
    <source>
        <dbReference type="EMBL" id="MXO75904.1"/>
    </source>
</evidence>
<keyword evidence="2" id="KW-0285">Flavoprotein</keyword>
<dbReference type="PANTHER" id="PTHR43014">
    <property type="entry name" value="MERCURIC REDUCTASE"/>
    <property type="match status" value="1"/>
</dbReference>
<dbReference type="PIRSF" id="PIRSF000350">
    <property type="entry name" value="Mercury_reductase_MerA"/>
    <property type="match status" value="1"/>
</dbReference>
<dbReference type="PRINTS" id="PR00368">
    <property type="entry name" value="FADPNR"/>
</dbReference>
<keyword evidence="9" id="KW-1185">Reference proteome</keyword>
<dbReference type="InterPro" id="IPR023753">
    <property type="entry name" value="FAD/NAD-binding_dom"/>
</dbReference>
<feature type="domain" description="FAD/NAD(P)-binding" evidence="7">
    <location>
        <begin position="3"/>
        <end position="316"/>
    </location>
</feature>
<evidence type="ECO:0000259" key="6">
    <source>
        <dbReference type="Pfam" id="PF02852"/>
    </source>
</evidence>
<dbReference type="OrthoDB" id="4763248at2"/>
<feature type="domain" description="Pyridine nucleotide-disulphide oxidoreductase dimerisation" evidence="6">
    <location>
        <begin position="337"/>
        <end position="440"/>
    </location>
</feature>
<evidence type="ECO:0000256" key="5">
    <source>
        <dbReference type="PIRSR" id="PIRSR000350-4"/>
    </source>
</evidence>
<evidence type="ECO:0000256" key="3">
    <source>
        <dbReference type="ARBA" id="ARBA00022827"/>
    </source>
</evidence>
<dbReference type="GO" id="GO:0016491">
    <property type="term" value="F:oxidoreductase activity"/>
    <property type="evidence" value="ECO:0007669"/>
    <property type="project" value="InterPro"/>
</dbReference>
<evidence type="ECO:0000256" key="2">
    <source>
        <dbReference type="ARBA" id="ARBA00022630"/>
    </source>
</evidence>
<dbReference type="RefSeq" id="WP_160611766.1">
    <property type="nucleotide sequence ID" value="NZ_WTZA01000002.1"/>
</dbReference>
<comment type="caution">
    <text evidence="8">The sequence shown here is derived from an EMBL/GenBank/DDBJ whole genome shotgun (WGS) entry which is preliminary data.</text>
</comment>
<keyword evidence="4" id="KW-0547">Nucleotide-binding</keyword>
<feature type="binding site" evidence="4">
    <location>
        <begin position="170"/>
        <end position="177"/>
    </location>
    <ligand>
        <name>NAD(+)</name>
        <dbReference type="ChEBI" id="CHEBI:57540"/>
    </ligand>
</feature>
<feature type="binding site" evidence="4">
    <location>
        <position position="49"/>
    </location>
    <ligand>
        <name>FAD</name>
        <dbReference type="ChEBI" id="CHEBI:57692"/>
    </ligand>
</feature>
<gene>
    <name evidence="8" type="ORF">GRI40_11830</name>
</gene>
<dbReference type="Pfam" id="PF07992">
    <property type="entry name" value="Pyr_redox_2"/>
    <property type="match status" value="1"/>
</dbReference>
<dbReference type="Pfam" id="PF02852">
    <property type="entry name" value="Pyr_redox_dim"/>
    <property type="match status" value="1"/>
</dbReference>
<feature type="disulfide bond" description="Redox-active" evidence="5">
    <location>
        <begin position="40"/>
        <end position="45"/>
    </location>
</feature>
<dbReference type="EMBL" id="WTZA01000002">
    <property type="protein sequence ID" value="MXO75904.1"/>
    <property type="molecule type" value="Genomic_DNA"/>
</dbReference>
<reference evidence="8 9" key="1">
    <citation type="submission" date="2019-12" db="EMBL/GenBank/DDBJ databases">
        <title>Genomic-based taxomic classification of the family Erythrobacteraceae.</title>
        <authorList>
            <person name="Xu L."/>
        </authorList>
    </citation>
    <scope>NUCLEOTIDE SEQUENCE [LARGE SCALE GENOMIC DNA]</scope>
    <source>
        <strain evidence="8 9">100921-2</strain>
    </source>
</reference>
<accession>A0A6I4TH06</accession>
<dbReference type="AlphaFoldDB" id="A0A6I4TH06"/>
<evidence type="ECO:0000256" key="4">
    <source>
        <dbReference type="PIRSR" id="PIRSR000350-3"/>
    </source>
</evidence>
<evidence type="ECO:0000313" key="9">
    <source>
        <dbReference type="Proteomes" id="UP000439522"/>
    </source>
</evidence>
<dbReference type="InterPro" id="IPR001100">
    <property type="entry name" value="Pyr_nuc-diS_OxRdtase"/>
</dbReference>
<comment type="similarity">
    <text evidence="1">Belongs to the class-I pyridine nucleotide-disulfide oxidoreductase family.</text>
</comment>
<dbReference type="InterPro" id="IPR036188">
    <property type="entry name" value="FAD/NAD-bd_sf"/>
</dbReference>
<dbReference type="Gene3D" id="3.50.50.60">
    <property type="entry name" value="FAD/NAD(P)-binding domain"/>
    <property type="match status" value="2"/>
</dbReference>
<dbReference type="GO" id="GO:0000166">
    <property type="term" value="F:nucleotide binding"/>
    <property type="evidence" value="ECO:0007669"/>
    <property type="project" value="UniProtKB-KW"/>
</dbReference>
<feature type="binding site" evidence="4">
    <location>
        <position position="260"/>
    </location>
    <ligand>
        <name>NAD(+)</name>
        <dbReference type="ChEBI" id="CHEBI:57540"/>
    </ligand>
</feature>
<proteinExistence type="inferred from homology"/>
<keyword evidence="3 4" id="KW-0274">FAD</keyword>
<feature type="binding site" evidence="4">
    <location>
        <position position="301"/>
    </location>
    <ligand>
        <name>FAD</name>
        <dbReference type="ChEBI" id="CHEBI:57692"/>
    </ligand>
</feature>
<dbReference type="InterPro" id="IPR016156">
    <property type="entry name" value="FAD/NAD-linked_Rdtase_dimer_sf"/>
</dbReference>
<comment type="cofactor">
    <cofactor evidence="4">
        <name>FAD</name>
        <dbReference type="ChEBI" id="CHEBI:57692"/>
    </cofactor>
    <text evidence="4">Binds 1 FAD per subunit.</text>
</comment>
<protein>
    <submittedName>
        <fullName evidence="8">FAD-binding protein</fullName>
    </submittedName>
</protein>
<evidence type="ECO:0000259" key="7">
    <source>
        <dbReference type="Pfam" id="PF07992"/>
    </source>
</evidence>